<dbReference type="Proteomes" id="UP001500653">
    <property type="component" value="Unassembled WGS sequence"/>
</dbReference>
<protein>
    <submittedName>
        <fullName evidence="1">Uncharacterized protein</fullName>
    </submittedName>
</protein>
<reference evidence="2" key="1">
    <citation type="journal article" date="2019" name="Int. J. Syst. Evol. Microbiol.">
        <title>The Global Catalogue of Microorganisms (GCM) 10K type strain sequencing project: providing services to taxonomists for standard genome sequencing and annotation.</title>
        <authorList>
            <consortium name="The Broad Institute Genomics Platform"/>
            <consortium name="The Broad Institute Genome Sequencing Center for Infectious Disease"/>
            <person name="Wu L."/>
            <person name="Ma J."/>
        </authorList>
    </citation>
    <scope>NUCLEOTIDE SEQUENCE [LARGE SCALE GENOMIC DNA]</scope>
    <source>
        <strain evidence="2">JCM 13023</strain>
    </source>
</reference>
<evidence type="ECO:0000313" key="1">
    <source>
        <dbReference type="EMBL" id="GAA1224433.1"/>
    </source>
</evidence>
<dbReference type="EMBL" id="BAAALN010000001">
    <property type="protein sequence ID" value="GAA1224433.1"/>
    <property type="molecule type" value="Genomic_DNA"/>
</dbReference>
<gene>
    <name evidence="1" type="ORF">GCM10009676_02450</name>
</gene>
<accession>A0ABP4GIN7</accession>
<keyword evidence="2" id="KW-1185">Reference proteome</keyword>
<proteinExistence type="predicted"/>
<evidence type="ECO:0000313" key="2">
    <source>
        <dbReference type="Proteomes" id="UP001500653"/>
    </source>
</evidence>
<organism evidence="1 2">
    <name type="scientific">Prauserella halophila</name>
    <dbReference type="NCBI Taxonomy" id="185641"/>
    <lineage>
        <taxon>Bacteria</taxon>
        <taxon>Bacillati</taxon>
        <taxon>Actinomycetota</taxon>
        <taxon>Actinomycetes</taxon>
        <taxon>Pseudonocardiales</taxon>
        <taxon>Pseudonocardiaceae</taxon>
        <taxon>Prauserella</taxon>
    </lineage>
</organism>
<sequence length="69" mass="7305">MTGDVTATAMRGRPVRAGPLAARRAAAIEINRHIAAAVCGTVDSFPDPPPIRFGPPIRCAVHTPDTRFL</sequence>
<comment type="caution">
    <text evidence="1">The sequence shown here is derived from an EMBL/GenBank/DDBJ whole genome shotgun (WGS) entry which is preliminary data.</text>
</comment>
<name>A0ABP4GIN7_9PSEU</name>